<keyword evidence="6 11" id="KW-0547">Nucleotide-binding</keyword>
<evidence type="ECO:0000256" key="4">
    <source>
        <dbReference type="ARBA" id="ARBA00022553"/>
    </source>
</evidence>
<dbReference type="InterPro" id="IPR000719">
    <property type="entry name" value="Prot_kinase_dom"/>
</dbReference>
<evidence type="ECO:0000256" key="8">
    <source>
        <dbReference type="ARBA" id="ARBA00022840"/>
    </source>
</evidence>
<dbReference type="PANTHER" id="PTHR24346">
    <property type="entry name" value="MAP/MICROTUBULE AFFINITY-REGULATING KINASE"/>
    <property type="match status" value="1"/>
</dbReference>
<dbReference type="InterPro" id="IPR049020">
    <property type="entry name" value="PRKAA1/2_AID"/>
</dbReference>
<dbReference type="PROSITE" id="PS00107">
    <property type="entry name" value="PROTEIN_KINASE_ATP"/>
    <property type="match status" value="1"/>
</dbReference>
<keyword evidence="5" id="KW-0808">Transferase</keyword>
<sequence length="380" mass="42807">MTESRRSQLKAPAEVRIGDYIIGETLGSGTFGKVKVGIHKSTNVQVAVKIVNRDKIKALDVAGKLRREIQNLWLFRHPHIIKLYQVISTPTDIFMIMEYVSGGELFDFIVKSGRISEKEARKFFQQIISGVDYCHRHKVVHRDLKPENLLLDGNHNVKIADFGLSNIMQDGEFLRTSCGSPNYAAPEVISGKLYAGPEVDVWSCGVILYALLCGTLPFDEEHIPTLFKKIKAGYFHMPEWLGSGVNLLRRMLTVDPIKRISIDEIRRHPWFIIDLPPHLFPQERDEDASIIDKQAVYEVCQACNVSEREVFAALIANDPSDQLSVIVVLKGVLQRFIALFPENVHCASSAHQFDVALNCAYSEKGQHCTNSRHPACLLSD</sequence>
<dbReference type="Gene3D" id="1.10.510.10">
    <property type="entry name" value="Transferase(Phosphotransferase) domain 1"/>
    <property type="match status" value="1"/>
</dbReference>
<evidence type="ECO:0000259" key="13">
    <source>
        <dbReference type="PROSITE" id="PS50011"/>
    </source>
</evidence>
<keyword evidence="4" id="KW-0597">Phosphoprotein</keyword>
<keyword evidence="3 12" id="KW-0723">Serine/threonine-protein kinase</keyword>
<dbReference type="InterPro" id="IPR008271">
    <property type="entry name" value="Ser/Thr_kinase_AS"/>
</dbReference>
<evidence type="ECO:0000256" key="1">
    <source>
        <dbReference type="ARBA" id="ARBA00006234"/>
    </source>
</evidence>
<dbReference type="PROSITE" id="PS50011">
    <property type="entry name" value="PROTEIN_KINASE_DOM"/>
    <property type="match status" value="1"/>
</dbReference>
<dbReference type="OrthoDB" id="193931at2759"/>
<comment type="catalytic activity">
    <reaction evidence="10">
        <text>L-seryl-[protein] + ATP = O-phospho-L-seryl-[protein] + ADP + H(+)</text>
        <dbReference type="Rhea" id="RHEA:17989"/>
        <dbReference type="Rhea" id="RHEA-COMP:9863"/>
        <dbReference type="Rhea" id="RHEA-COMP:11604"/>
        <dbReference type="ChEBI" id="CHEBI:15378"/>
        <dbReference type="ChEBI" id="CHEBI:29999"/>
        <dbReference type="ChEBI" id="CHEBI:30616"/>
        <dbReference type="ChEBI" id="CHEBI:83421"/>
        <dbReference type="ChEBI" id="CHEBI:456216"/>
        <dbReference type="EC" id="2.7.11.1"/>
    </reaction>
</comment>
<dbReference type="CDD" id="cd14079">
    <property type="entry name" value="STKc_AMPK_alpha"/>
    <property type="match status" value="1"/>
</dbReference>
<evidence type="ECO:0000313" key="16">
    <source>
        <dbReference type="WBParaSite" id="SSLN_0001364001-mRNA-1"/>
    </source>
</evidence>
<dbReference type="SUPFAM" id="SSF56112">
    <property type="entry name" value="Protein kinase-like (PK-like)"/>
    <property type="match status" value="1"/>
</dbReference>
<evidence type="ECO:0000256" key="12">
    <source>
        <dbReference type="RuleBase" id="RU000304"/>
    </source>
</evidence>
<dbReference type="GO" id="GO:0035556">
    <property type="term" value="P:intracellular signal transduction"/>
    <property type="evidence" value="ECO:0007669"/>
    <property type="project" value="TreeGrafter"/>
</dbReference>
<dbReference type="GO" id="GO:0004674">
    <property type="term" value="F:protein serine/threonine kinase activity"/>
    <property type="evidence" value="ECO:0007669"/>
    <property type="project" value="UniProtKB-KW"/>
</dbReference>
<dbReference type="PROSITE" id="PS00108">
    <property type="entry name" value="PROTEIN_KINASE_ST"/>
    <property type="match status" value="1"/>
</dbReference>
<reference evidence="14 15" key="2">
    <citation type="submission" date="2018-11" db="EMBL/GenBank/DDBJ databases">
        <authorList>
            <consortium name="Pathogen Informatics"/>
        </authorList>
    </citation>
    <scope>NUCLEOTIDE SEQUENCE [LARGE SCALE GENOMIC DNA]</scope>
    <source>
        <strain evidence="14 15">NST_G2</strain>
    </source>
</reference>
<evidence type="ECO:0000256" key="7">
    <source>
        <dbReference type="ARBA" id="ARBA00022777"/>
    </source>
</evidence>
<dbReference type="GO" id="GO:0005524">
    <property type="term" value="F:ATP binding"/>
    <property type="evidence" value="ECO:0007669"/>
    <property type="project" value="UniProtKB-UniRule"/>
</dbReference>
<dbReference type="Proteomes" id="UP000275846">
    <property type="component" value="Unassembled WGS sequence"/>
</dbReference>
<dbReference type="FunFam" id="1.10.510.10:FF:000079">
    <property type="entry name" value="Non-specific serine/threonine protein kinase"/>
    <property type="match status" value="1"/>
</dbReference>
<dbReference type="InterPro" id="IPR017441">
    <property type="entry name" value="Protein_kinase_ATP_BS"/>
</dbReference>
<evidence type="ECO:0000313" key="14">
    <source>
        <dbReference type="EMBL" id="VDL99522.1"/>
    </source>
</evidence>
<keyword evidence="15" id="KW-1185">Reference proteome</keyword>
<dbReference type="InterPro" id="IPR011009">
    <property type="entry name" value="Kinase-like_dom_sf"/>
</dbReference>
<dbReference type="EMBL" id="UYSU01037830">
    <property type="protein sequence ID" value="VDL99522.1"/>
    <property type="molecule type" value="Genomic_DNA"/>
</dbReference>
<proteinExistence type="inferred from homology"/>
<evidence type="ECO:0000256" key="11">
    <source>
        <dbReference type="PROSITE-ProRule" id="PRU10141"/>
    </source>
</evidence>
<evidence type="ECO:0000256" key="10">
    <source>
        <dbReference type="ARBA" id="ARBA00048679"/>
    </source>
</evidence>
<dbReference type="Pfam" id="PF21147">
    <property type="entry name" value="AMPK_alpha_AID"/>
    <property type="match status" value="1"/>
</dbReference>
<feature type="binding site" evidence="11">
    <location>
        <position position="49"/>
    </location>
    <ligand>
        <name>ATP</name>
        <dbReference type="ChEBI" id="CHEBI:30616"/>
    </ligand>
</feature>
<dbReference type="Gene3D" id="1.10.8.10">
    <property type="entry name" value="DNA helicase RuvA subunit, C-terminal domain"/>
    <property type="match status" value="1"/>
</dbReference>
<dbReference type="EC" id="2.7.11.1" evidence="2"/>
<evidence type="ECO:0000256" key="9">
    <source>
        <dbReference type="ARBA" id="ARBA00047899"/>
    </source>
</evidence>
<evidence type="ECO:0000256" key="3">
    <source>
        <dbReference type="ARBA" id="ARBA00022527"/>
    </source>
</evidence>
<dbReference type="Gene3D" id="3.30.200.20">
    <property type="entry name" value="Phosphorylase Kinase, domain 1"/>
    <property type="match status" value="1"/>
</dbReference>
<dbReference type="AlphaFoldDB" id="A0A183T9I9"/>
<reference evidence="16" key="1">
    <citation type="submission" date="2016-06" db="UniProtKB">
        <authorList>
            <consortium name="WormBaseParasite"/>
        </authorList>
    </citation>
    <scope>IDENTIFICATION</scope>
</reference>
<organism evidence="16">
    <name type="scientific">Schistocephalus solidus</name>
    <name type="common">Tapeworm</name>
    <dbReference type="NCBI Taxonomy" id="70667"/>
    <lineage>
        <taxon>Eukaryota</taxon>
        <taxon>Metazoa</taxon>
        <taxon>Spiralia</taxon>
        <taxon>Lophotrochozoa</taxon>
        <taxon>Platyhelminthes</taxon>
        <taxon>Cestoda</taxon>
        <taxon>Eucestoda</taxon>
        <taxon>Diphyllobothriidea</taxon>
        <taxon>Diphyllobothriidae</taxon>
        <taxon>Schistocephalus</taxon>
    </lineage>
</organism>
<keyword evidence="7" id="KW-0418">Kinase</keyword>
<evidence type="ECO:0000256" key="2">
    <source>
        <dbReference type="ARBA" id="ARBA00012513"/>
    </source>
</evidence>
<dbReference type="PANTHER" id="PTHR24346:SF110">
    <property type="entry name" value="NON-SPECIFIC SERINE_THREONINE PROTEIN KINASE"/>
    <property type="match status" value="1"/>
</dbReference>
<gene>
    <name evidence="14" type="ORF">SSLN_LOCUS13137</name>
</gene>
<dbReference type="WBParaSite" id="SSLN_0001364001-mRNA-1">
    <property type="protein sequence ID" value="SSLN_0001364001-mRNA-1"/>
    <property type="gene ID" value="SSLN_0001364001"/>
</dbReference>
<name>A0A183T9I9_SCHSO</name>
<keyword evidence="8 11" id="KW-0067">ATP-binding</keyword>
<comment type="catalytic activity">
    <reaction evidence="9">
        <text>L-threonyl-[protein] + ATP = O-phospho-L-threonyl-[protein] + ADP + H(+)</text>
        <dbReference type="Rhea" id="RHEA:46608"/>
        <dbReference type="Rhea" id="RHEA-COMP:11060"/>
        <dbReference type="Rhea" id="RHEA-COMP:11605"/>
        <dbReference type="ChEBI" id="CHEBI:15378"/>
        <dbReference type="ChEBI" id="CHEBI:30013"/>
        <dbReference type="ChEBI" id="CHEBI:30616"/>
        <dbReference type="ChEBI" id="CHEBI:61977"/>
        <dbReference type="ChEBI" id="CHEBI:456216"/>
        <dbReference type="EC" id="2.7.11.1"/>
    </reaction>
</comment>
<evidence type="ECO:0000256" key="5">
    <source>
        <dbReference type="ARBA" id="ARBA00022679"/>
    </source>
</evidence>
<dbReference type="Pfam" id="PF00069">
    <property type="entry name" value="Pkinase"/>
    <property type="match status" value="1"/>
</dbReference>
<accession>A0A183T9I9</accession>
<evidence type="ECO:0000313" key="15">
    <source>
        <dbReference type="Proteomes" id="UP000275846"/>
    </source>
</evidence>
<dbReference type="FunFam" id="3.30.200.20:FF:000042">
    <property type="entry name" value="Aurora kinase A"/>
    <property type="match status" value="1"/>
</dbReference>
<comment type="similarity">
    <text evidence="1">Belongs to the protein kinase superfamily. CAMK Ser/Thr protein kinase family. SNF1 subfamily.</text>
</comment>
<dbReference type="SMART" id="SM00220">
    <property type="entry name" value="S_TKc"/>
    <property type="match status" value="1"/>
</dbReference>
<feature type="domain" description="Protein kinase" evidence="13">
    <location>
        <begin position="20"/>
        <end position="271"/>
    </location>
</feature>
<dbReference type="STRING" id="70667.A0A183T9I9"/>
<evidence type="ECO:0000256" key="6">
    <source>
        <dbReference type="ARBA" id="ARBA00022741"/>
    </source>
</evidence>
<protein>
    <recommendedName>
        <fullName evidence="2">non-specific serine/threonine protein kinase</fullName>
        <ecNumber evidence="2">2.7.11.1</ecNumber>
    </recommendedName>
</protein>
<dbReference type="GO" id="GO:0005737">
    <property type="term" value="C:cytoplasm"/>
    <property type="evidence" value="ECO:0007669"/>
    <property type="project" value="TreeGrafter"/>
</dbReference>